<feature type="domain" description="Pyrroline-5-carboxylate reductase catalytic N-terminal" evidence="10">
    <location>
        <begin position="135"/>
        <end position="206"/>
    </location>
</feature>
<dbReference type="PROSITE" id="PS00065">
    <property type="entry name" value="D_2_HYDROXYACID_DH_1"/>
    <property type="match status" value="1"/>
</dbReference>
<dbReference type="NCBIfam" id="NF001319">
    <property type="entry name" value="PRK00258.3-3"/>
    <property type="match status" value="1"/>
</dbReference>
<dbReference type="GO" id="GO:0019632">
    <property type="term" value="P:shikimate metabolic process"/>
    <property type="evidence" value="ECO:0007669"/>
    <property type="project" value="InterPro"/>
</dbReference>
<protein>
    <recommendedName>
        <fullName evidence="2 9">Shikimate dehydrogenase (NADP(+))</fullName>
        <shortName evidence="9">SDH</shortName>
        <ecNumber evidence="2 9">1.1.1.25</ecNumber>
    </recommendedName>
</protein>
<feature type="active site" description="Proton acceptor" evidence="9">
    <location>
        <position position="79"/>
    </location>
</feature>
<sequence length="294" mass="30211">MPGFPIANRTKRVLLGLIGTPIAHSAAPAMHEAAARAAGFDLHYHLMDVAAAGRADLVAMLDGIRRMGFSGINVTFPYKEAVVPLLDALSPEAAAMGAVNTVVARDGTLTGHNTDATGFATAYRALGRDDGDAPVAIIGTGGVGKAIGFALAGSGVRHLKLFDSDRAKAQALASQIGERAQVQISASVEEAVSGAAGIVNGTPIGMLPNRDSPVPADLIRKSHWVADAVYHPLWTPLLKAAQKAGAMVMTGRELSINQAVDAFALFTGVQPPAGVIADAFDKALAAQEASHRAA</sequence>
<comment type="pathway">
    <text evidence="1 9">Metabolic intermediate biosynthesis; chorismate biosynthesis; chorismate from D-erythrose 4-phosphate and phosphoenolpyruvate: step 4/7.</text>
</comment>
<dbReference type="InterPro" id="IPR011342">
    <property type="entry name" value="Shikimate_DH"/>
</dbReference>
<dbReference type="InterPro" id="IPR046346">
    <property type="entry name" value="Aminoacid_DH-like_N_sf"/>
</dbReference>
<dbReference type="GO" id="GO:0009073">
    <property type="term" value="P:aromatic amino acid family biosynthetic process"/>
    <property type="evidence" value="ECO:0007669"/>
    <property type="project" value="UniProtKB-KW"/>
</dbReference>
<dbReference type="Pfam" id="PF08501">
    <property type="entry name" value="Shikimate_dh_N"/>
    <property type="match status" value="1"/>
</dbReference>
<evidence type="ECO:0000256" key="4">
    <source>
        <dbReference type="ARBA" id="ARBA00022857"/>
    </source>
</evidence>
<dbReference type="SUPFAM" id="SSF53223">
    <property type="entry name" value="Aminoacid dehydrogenase-like, N-terminal domain"/>
    <property type="match status" value="1"/>
</dbReference>
<dbReference type="NCBIfam" id="TIGR00507">
    <property type="entry name" value="aroE"/>
    <property type="match status" value="1"/>
</dbReference>
<dbReference type="InterPro" id="IPR013708">
    <property type="entry name" value="Shikimate_DH-bd_N"/>
</dbReference>
<proteinExistence type="inferred from homology"/>
<comment type="similarity">
    <text evidence="9">Belongs to the shikimate dehydrogenase family.</text>
</comment>
<dbReference type="InterPro" id="IPR022893">
    <property type="entry name" value="Shikimate_DH_fam"/>
</dbReference>
<feature type="binding site" evidence="9">
    <location>
        <position position="251"/>
    </location>
    <ligand>
        <name>NADP(+)</name>
        <dbReference type="ChEBI" id="CHEBI:58349"/>
    </ligand>
</feature>
<dbReference type="AlphaFoldDB" id="A0A0N1N4E8"/>
<dbReference type="PANTHER" id="PTHR21089:SF1">
    <property type="entry name" value="BIFUNCTIONAL 3-DEHYDROQUINATE DEHYDRATASE_SHIKIMATE DEHYDROGENASE, CHLOROPLASTIC"/>
    <property type="match status" value="1"/>
</dbReference>
<feature type="binding site" evidence="9">
    <location>
        <position position="100"/>
    </location>
    <ligand>
        <name>shikimate</name>
        <dbReference type="ChEBI" id="CHEBI:36208"/>
    </ligand>
</feature>
<dbReference type="UniPathway" id="UPA00053">
    <property type="reaction ID" value="UER00087"/>
</dbReference>
<evidence type="ECO:0000256" key="1">
    <source>
        <dbReference type="ARBA" id="ARBA00004871"/>
    </source>
</evidence>
<keyword evidence="4 9" id="KW-0521">NADP</keyword>
<comment type="caution">
    <text evidence="9">Lacks conserved residue(s) required for the propagation of feature annotation.</text>
</comment>
<evidence type="ECO:0000259" key="10">
    <source>
        <dbReference type="Pfam" id="PF03807"/>
    </source>
</evidence>
<dbReference type="GO" id="GO:0004764">
    <property type="term" value="F:shikimate 3-dehydrogenase (NADP+) activity"/>
    <property type="evidence" value="ECO:0007669"/>
    <property type="project" value="UniProtKB-UniRule"/>
</dbReference>
<dbReference type="InterPro" id="IPR036291">
    <property type="entry name" value="NAD(P)-bd_dom_sf"/>
</dbReference>
<comment type="subunit">
    <text evidence="9">Homodimer.</text>
</comment>
<dbReference type="Gene3D" id="3.40.50.720">
    <property type="entry name" value="NAD(P)-binding Rossmann-like Domain"/>
    <property type="match status" value="1"/>
</dbReference>
<evidence type="ECO:0000256" key="8">
    <source>
        <dbReference type="ARBA" id="ARBA00060613"/>
    </source>
</evidence>
<evidence type="ECO:0000256" key="2">
    <source>
        <dbReference type="ARBA" id="ARBA00012962"/>
    </source>
</evidence>
<gene>
    <name evidence="9" type="primary">aroE</name>
    <name evidence="12" type="ORF">AE618_03785</name>
</gene>
<feature type="domain" description="Shikimate dehydrogenase substrate binding N-terminal" evidence="11">
    <location>
        <begin position="17"/>
        <end position="102"/>
    </location>
</feature>
<feature type="binding site" evidence="9">
    <location>
        <position position="230"/>
    </location>
    <ligand>
        <name>shikimate</name>
        <dbReference type="ChEBI" id="CHEBI:36208"/>
    </ligand>
</feature>
<comment type="catalytic activity">
    <reaction evidence="7 9">
        <text>shikimate + NADP(+) = 3-dehydroshikimate + NADPH + H(+)</text>
        <dbReference type="Rhea" id="RHEA:17737"/>
        <dbReference type="ChEBI" id="CHEBI:15378"/>
        <dbReference type="ChEBI" id="CHEBI:16630"/>
        <dbReference type="ChEBI" id="CHEBI:36208"/>
        <dbReference type="ChEBI" id="CHEBI:57783"/>
        <dbReference type="ChEBI" id="CHEBI:58349"/>
        <dbReference type="EC" id="1.1.1.25"/>
    </reaction>
</comment>
<evidence type="ECO:0000259" key="11">
    <source>
        <dbReference type="Pfam" id="PF08501"/>
    </source>
</evidence>
<dbReference type="GO" id="GO:0050661">
    <property type="term" value="F:NADP binding"/>
    <property type="evidence" value="ECO:0007669"/>
    <property type="project" value="InterPro"/>
</dbReference>
<evidence type="ECO:0000256" key="3">
    <source>
        <dbReference type="ARBA" id="ARBA00022605"/>
    </source>
</evidence>
<evidence type="ECO:0000256" key="6">
    <source>
        <dbReference type="ARBA" id="ARBA00023141"/>
    </source>
</evidence>
<dbReference type="InterPro" id="IPR029752">
    <property type="entry name" value="D-isomer_DH_CS1"/>
</dbReference>
<evidence type="ECO:0000256" key="9">
    <source>
        <dbReference type="HAMAP-Rule" id="MF_00222"/>
    </source>
</evidence>
<dbReference type="RefSeq" id="WP_054207718.1">
    <property type="nucleotide sequence ID" value="NZ_LGSZ01000020.1"/>
</dbReference>
<dbReference type="InterPro" id="IPR028939">
    <property type="entry name" value="P5C_Rdtase_cat_N"/>
</dbReference>
<name>A0A0N1N4E8_9HYPH</name>
<dbReference type="EMBL" id="LGSZ01000020">
    <property type="protein sequence ID" value="KPH82439.1"/>
    <property type="molecule type" value="Genomic_DNA"/>
</dbReference>
<dbReference type="FunFam" id="3.40.50.720:FF:000086">
    <property type="entry name" value="Quinate/shikimate dehydrogenase"/>
    <property type="match status" value="1"/>
</dbReference>
<accession>A0A0N1N4E8</accession>
<organism evidence="12 13">
    <name type="scientific">Bosea vaviloviae</name>
    <dbReference type="NCBI Taxonomy" id="1526658"/>
    <lineage>
        <taxon>Bacteria</taxon>
        <taxon>Pseudomonadati</taxon>
        <taxon>Pseudomonadota</taxon>
        <taxon>Alphaproteobacteria</taxon>
        <taxon>Hyphomicrobiales</taxon>
        <taxon>Boseaceae</taxon>
        <taxon>Bosea</taxon>
    </lineage>
</organism>
<dbReference type="Gene3D" id="3.40.50.10860">
    <property type="entry name" value="Leucine Dehydrogenase, chain A, domain 1"/>
    <property type="match status" value="1"/>
</dbReference>
<dbReference type="CDD" id="cd01065">
    <property type="entry name" value="NAD_bind_Shikimate_DH"/>
    <property type="match status" value="1"/>
</dbReference>
<keyword evidence="3 9" id="KW-0028">Amino-acid biosynthesis</keyword>
<dbReference type="Pfam" id="PF03807">
    <property type="entry name" value="F420_oxidored"/>
    <property type="match status" value="1"/>
</dbReference>
<dbReference type="SUPFAM" id="SSF51735">
    <property type="entry name" value="NAD(P)-binding Rossmann-fold domains"/>
    <property type="match status" value="1"/>
</dbReference>
<dbReference type="EC" id="1.1.1.25" evidence="2 9"/>
<evidence type="ECO:0000256" key="7">
    <source>
        <dbReference type="ARBA" id="ARBA00049442"/>
    </source>
</evidence>
<comment type="caution">
    <text evidence="12">The sequence shown here is derived from an EMBL/GenBank/DDBJ whole genome shotgun (WGS) entry which is preliminary data.</text>
</comment>
<dbReference type="Proteomes" id="UP000037822">
    <property type="component" value="Unassembled WGS sequence"/>
</dbReference>
<keyword evidence="13" id="KW-1185">Reference proteome</keyword>
<dbReference type="GO" id="GO:0008652">
    <property type="term" value="P:amino acid biosynthetic process"/>
    <property type="evidence" value="ECO:0007669"/>
    <property type="project" value="UniProtKB-KW"/>
</dbReference>
<feature type="binding site" evidence="9">
    <location>
        <position position="115"/>
    </location>
    <ligand>
        <name>shikimate</name>
        <dbReference type="ChEBI" id="CHEBI:36208"/>
    </ligand>
</feature>
<feature type="binding site" evidence="9">
    <location>
        <position position="228"/>
    </location>
    <ligand>
        <name>NADP(+)</name>
        <dbReference type="ChEBI" id="CHEBI:58349"/>
    </ligand>
</feature>
<dbReference type="HAMAP" id="MF_00222">
    <property type="entry name" value="Shikimate_DH_AroE"/>
    <property type="match status" value="1"/>
</dbReference>
<feature type="binding site" evidence="9">
    <location>
        <position position="258"/>
    </location>
    <ligand>
        <name>shikimate</name>
        <dbReference type="ChEBI" id="CHEBI:36208"/>
    </ligand>
</feature>
<dbReference type="GO" id="GO:0005829">
    <property type="term" value="C:cytosol"/>
    <property type="evidence" value="ECO:0007669"/>
    <property type="project" value="TreeGrafter"/>
</dbReference>
<dbReference type="GO" id="GO:0009423">
    <property type="term" value="P:chorismate biosynthetic process"/>
    <property type="evidence" value="ECO:0007669"/>
    <property type="project" value="UniProtKB-UniRule"/>
</dbReference>
<dbReference type="PANTHER" id="PTHR21089">
    <property type="entry name" value="SHIKIMATE DEHYDROGENASE"/>
    <property type="match status" value="1"/>
</dbReference>
<reference evidence="12 13" key="1">
    <citation type="submission" date="2015-07" db="EMBL/GenBank/DDBJ databases">
        <title>Whole genome sequencing of Bosea vaviloviae isolated from cave pool.</title>
        <authorList>
            <person name="Tan N.E.H."/>
            <person name="Lee Y.P."/>
            <person name="Gan H.M."/>
            <person name="Barton H."/>
            <person name="Savka M.A."/>
        </authorList>
    </citation>
    <scope>NUCLEOTIDE SEQUENCE [LARGE SCALE GENOMIC DNA]</scope>
    <source>
        <strain evidence="12 13">SD260</strain>
    </source>
</reference>
<evidence type="ECO:0000313" key="13">
    <source>
        <dbReference type="Proteomes" id="UP000037822"/>
    </source>
</evidence>
<keyword evidence="5 9" id="KW-0560">Oxidoreductase</keyword>
<comment type="function">
    <text evidence="9">Involved in the biosynthesis of the chorismate, which leads to the biosynthesis of aromatic amino acids. Catalyzes the reversible NADPH linked reduction of 3-dehydroshikimate (DHSA) to yield shikimate (SA).</text>
</comment>
<evidence type="ECO:0000256" key="5">
    <source>
        <dbReference type="ARBA" id="ARBA00023002"/>
    </source>
</evidence>
<feature type="binding site" evidence="9">
    <location>
        <position position="75"/>
    </location>
    <ligand>
        <name>shikimate</name>
        <dbReference type="ChEBI" id="CHEBI:36208"/>
    </ligand>
</feature>
<dbReference type="OrthoDB" id="9792692at2"/>
<keyword evidence="6 9" id="KW-0057">Aromatic amino acid biosynthesis</keyword>
<dbReference type="PATRIC" id="fig|1526658.3.peg.2927"/>
<comment type="pathway">
    <text evidence="8">Aromatic compound metabolism; 3,4-dihydroxybenzoate biosynthesis; 3-dehydroquinate from D-quinate (NAD(+) route).</text>
</comment>
<dbReference type="NCBIfam" id="NF009201">
    <property type="entry name" value="PRK12549.1"/>
    <property type="match status" value="1"/>
</dbReference>
<evidence type="ECO:0000313" key="12">
    <source>
        <dbReference type="EMBL" id="KPH82439.1"/>
    </source>
</evidence>